<dbReference type="SUPFAM" id="SSF111369">
    <property type="entry name" value="HlyD-like secretion proteins"/>
    <property type="match status" value="1"/>
</dbReference>
<keyword evidence="3" id="KW-0732">Signal</keyword>
<dbReference type="Gene3D" id="2.40.30.170">
    <property type="match status" value="1"/>
</dbReference>
<feature type="signal peptide" evidence="3">
    <location>
        <begin position="1"/>
        <end position="29"/>
    </location>
</feature>
<name>A0ABR6RGV6_9BURK</name>
<evidence type="ECO:0000259" key="7">
    <source>
        <dbReference type="Pfam" id="PF25967"/>
    </source>
</evidence>
<dbReference type="PANTHER" id="PTHR30158">
    <property type="entry name" value="ACRA/E-RELATED COMPONENT OF DRUG EFFLUX TRANSPORTER"/>
    <property type="match status" value="1"/>
</dbReference>
<dbReference type="InterPro" id="IPR006143">
    <property type="entry name" value="RND_pump_MFP"/>
</dbReference>
<dbReference type="Pfam" id="PF25917">
    <property type="entry name" value="BSH_RND"/>
    <property type="match status" value="1"/>
</dbReference>
<feature type="domain" description="Multidrug resistance protein MdtA-like alpha-helical hairpin" evidence="4">
    <location>
        <begin position="118"/>
        <end position="186"/>
    </location>
</feature>
<dbReference type="Gene3D" id="2.40.420.20">
    <property type="match status" value="1"/>
</dbReference>
<evidence type="ECO:0000313" key="9">
    <source>
        <dbReference type="Proteomes" id="UP000562492"/>
    </source>
</evidence>
<dbReference type="Pfam" id="PF25876">
    <property type="entry name" value="HH_MFP_RND"/>
    <property type="match status" value="1"/>
</dbReference>
<gene>
    <name evidence="8" type="ORF">HNP33_002340</name>
</gene>
<dbReference type="RefSeq" id="WP_184708664.1">
    <property type="nucleotide sequence ID" value="NZ_JACHKZ010000013.1"/>
</dbReference>
<feature type="domain" description="Multidrug resistance protein MdtA-like beta-barrel" evidence="6">
    <location>
        <begin position="224"/>
        <end position="314"/>
    </location>
</feature>
<feature type="domain" description="Multidrug resistance protein MdtA-like barrel-sandwich hybrid" evidence="5">
    <location>
        <begin position="77"/>
        <end position="218"/>
    </location>
</feature>
<dbReference type="Pfam" id="PF25967">
    <property type="entry name" value="RND-MFP_C"/>
    <property type="match status" value="1"/>
</dbReference>
<reference evidence="8 9" key="1">
    <citation type="submission" date="2020-08" db="EMBL/GenBank/DDBJ databases">
        <title>Functional genomics of gut bacteria from endangered species of beetles.</title>
        <authorList>
            <person name="Carlos-Shanley C."/>
        </authorList>
    </citation>
    <scope>NUCLEOTIDE SEQUENCE [LARGE SCALE GENOMIC DNA]</scope>
    <source>
        <strain evidence="8 9">S00124</strain>
    </source>
</reference>
<dbReference type="Gene3D" id="1.10.287.470">
    <property type="entry name" value="Helix hairpin bin"/>
    <property type="match status" value="1"/>
</dbReference>
<dbReference type="InterPro" id="IPR058627">
    <property type="entry name" value="MdtA-like_C"/>
</dbReference>
<feature type="chain" id="PRO_5046343697" evidence="3">
    <location>
        <begin position="30"/>
        <end position="414"/>
    </location>
</feature>
<comment type="caution">
    <text evidence="8">The sequence shown here is derived from an EMBL/GenBank/DDBJ whole genome shotgun (WGS) entry which is preliminary data.</text>
</comment>
<comment type="subcellular location">
    <subcellularLocation>
        <location evidence="1">Cell envelope</location>
    </subcellularLocation>
</comment>
<dbReference type="Proteomes" id="UP000562492">
    <property type="component" value="Unassembled WGS sequence"/>
</dbReference>
<dbReference type="PROSITE" id="PS51318">
    <property type="entry name" value="TAT"/>
    <property type="match status" value="1"/>
</dbReference>
<dbReference type="InterPro" id="IPR058625">
    <property type="entry name" value="MdtA-like_BSH"/>
</dbReference>
<dbReference type="InterPro" id="IPR058626">
    <property type="entry name" value="MdtA-like_b-barrel"/>
</dbReference>
<dbReference type="Gene3D" id="2.40.50.100">
    <property type="match status" value="1"/>
</dbReference>
<keyword evidence="9" id="KW-1185">Reference proteome</keyword>
<accession>A0ABR6RGV6</accession>
<dbReference type="NCBIfam" id="TIGR01730">
    <property type="entry name" value="RND_mfp"/>
    <property type="match status" value="1"/>
</dbReference>
<feature type="domain" description="Multidrug resistance protein MdtA-like C-terminal permuted SH3" evidence="7">
    <location>
        <begin position="321"/>
        <end position="382"/>
    </location>
</feature>
<dbReference type="Pfam" id="PF25944">
    <property type="entry name" value="Beta-barrel_RND"/>
    <property type="match status" value="1"/>
</dbReference>
<comment type="similarity">
    <text evidence="2">Belongs to the membrane fusion protein (MFP) (TC 8.A.1) family.</text>
</comment>
<evidence type="ECO:0000256" key="1">
    <source>
        <dbReference type="ARBA" id="ARBA00004196"/>
    </source>
</evidence>
<sequence length="414" mass="43963">MNDNSKPSLRRRWWAAAGVAAAISATAGAVLGLQPSHAEAPAQQAVPPAVPVSVAQVLQQDVTLWNEFSGRLEAVQRVDVRPRVSGAVQAVHFKEGALVKAGDLLFTVDPAPYAAEVDRAEAQVVAARARMAYTQSESERATRLWDERAIAQKEYDERVNAQREADANLRAAQAALQTARLNLGYTQVKAPVSGRVGRIEITVGNLVSSGAGAPVLTTLVSVDPMYASFDVDEQIVANALQGLEDTRKGRSARAMIETIPVQMGVGVNGATPYTGHLQLIDNQVDAKSGTVRVRAVFGNADGTLMAGQFARIRMGQPQSTQAVLINERAVGTDQSKKFVLVIGDGNKAEYREVQLGAPVDGLRVVTTGLKAGERIVVNGLQRVRPGVVVAPQDVPMDAKAELADSRTATKQPAA</sequence>
<evidence type="ECO:0000256" key="2">
    <source>
        <dbReference type="ARBA" id="ARBA00009477"/>
    </source>
</evidence>
<dbReference type="InterPro" id="IPR006311">
    <property type="entry name" value="TAT_signal"/>
</dbReference>
<proteinExistence type="inferred from homology"/>
<evidence type="ECO:0000313" key="8">
    <source>
        <dbReference type="EMBL" id="MBB6578259.1"/>
    </source>
</evidence>
<evidence type="ECO:0000256" key="3">
    <source>
        <dbReference type="SAM" id="SignalP"/>
    </source>
</evidence>
<dbReference type="InterPro" id="IPR058624">
    <property type="entry name" value="MdtA-like_HH"/>
</dbReference>
<evidence type="ECO:0000259" key="5">
    <source>
        <dbReference type="Pfam" id="PF25917"/>
    </source>
</evidence>
<dbReference type="PANTHER" id="PTHR30158:SF10">
    <property type="entry name" value="CATION EFFLUX PUMP"/>
    <property type="match status" value="1"/>
</dbReference>
<evidence type="ECO:0000259" key="4">
    <source>
        <dbReference type="Pfam" id="PF25876"/>
    </source>
</evidence>
<dbReference type="EMBL" id="JACHKZ010000013">
    <property type="protein sequence ID" value="MBB6578259.1"/>
    <property type="molecule type" value="Genomic_DNA"/>
</dbReference>
<protein>
    <submittedName>
        <fullName evidence="8">Multidrug efflux system membrane fusion protein</fullName>
    </submittedName>
</protein>
<evidence type="ECO:0000259" key="6">
    <source>
        <dbReference type="Pfam" id="PF25944"/>
    </source>
</evidence>
<organism evidence="8 9">
    <name type="scientific">Comamonas odontotermitis</name>
    <dbReference type="NCBI Taxonomy" id="379895"/>
    <lineage>
        <taxon>Bacteria</taxon>
        <taxon>Pseudomonadati</taxon>
        <taxon>Pseudomonadota</taxon>
        <taxon>Betaproteobacteria</taxon>
        <taxon>Burkholderiales</taxon>
        <taxon>Comamonadaceae</taxon>
        <taxon>Comamonas</taxon>
    </lineage>
</organism>